<feature type="compositionally biased region" description="Acidic residues" evidence="1">
    <location>
        <begin position="579"/>
        <end position="590"/>
    </location>
</feature>
<dbReference type="STRING" id="105231.A0A1Y1ILL1"/>
<feature type="compositionally biased region" description="Acidic residues" evidence="1">
    <location>
        <begin position="302"/>
        <end position="311"/>
    </location>
</feature>
<accession>A0A1Y1ILL1</accession>
<evidence type="ECO:0000256" key="1">
    <source>
        <dbReference type="SAM" id="MobiDB-lite"/>
    </source>
</evidence>
<sequence>MADLQDLEDDIDLPEEAVASPVKRPLSRLRRKGEQLPDPGGIESELPPDKNPILDGFRVNEEDVSEGLEPDDERYSNRAKSYEEEGARVSPDQDEVFSGMEPEGSEERHIAGYSDNDDDNLPEESDEEAELARRLREGESESEGEGGGSDSDSDAGEAHRKRAREEGAEGTRDGDGSEAEAEELDFDKDRDDDEYEFPSQPDVLLKKHKRRRDGEGDIHAESQRLLRETRGVSFKPQATVQKPLSSLLEKIRKRKEELFGASNPPPERPPPVRKPLPADVLKQATAGRQRVGDASGDVSEGGPDDSDDDMVLEIVDAKKPLKVDTASPKKQELEKEETPHTDAGQHTGYDGDLEDDDDEALTFDFRKRGAEVPGEPFRPPVADTQDLFTEPEGVDGFVEEDKEEETEAAAEKAARPVFPMFQRKPVAKVPKFSEPFHMPVEDTQDLFSEPQCDDENVEPPAEAPGDPFRGTPEDAQGEGSDVEDDVMPSRMKLTMDNSKSQPIEDPWEMEGSEDGSKEDEENERGEKDDILEREMSPLRPLPSPRKSPKKKSAVSDAVRRFMDDEAEEEDSDGNLGNLSDDDEDPAAAADEMEYVIDTRAEAVIDNGEKERLALHRQWAEQQDMKDTKELLDRMKNGWQRPGAAAALMDSDDEDDLDLPPDILRRRRLAARAAARARDEAFDDYDADAAAASDEEEASDGPGSEDEEFREQVLRRRRLQESESLDPEPVDFEDDEASREVLGLLKRPTVPVAGPVTAEPHKGKGRGSLLGLFSKKNKALKSSSSFLNRASVSSPDGTGNVKTANAGSGTGRYYIFGRDDSNSGMGFDRKERPDVEGEMAPEPARPSTSQAPTNFVGIASRVGAAGPKRSAPLGAMAPSKFFGLLSKSSRTDMDTDDLPAEVPSFLREFKTVKKSAFVR</sequence>
<feature type="compositionally biased region" description="Basic and acidic residues" evidence="1">
    <location>
        <begin position="212"/>
        <end position="230"/>
    </location>
</feature>
<feature type="region of interest" description="Disordered" evidence="1">
    <location>
        <begin position="783"/>
        <end position="852"/>
    </location>
</feature>
<feature type="compositionally biased region" description="Basic and acidic residues" evidence="1">
    <location>
        <begin position="524"/>
        <end position="536"/>
    </location>
</feature>
<dbReference type="PANTHER" id="PTHR36005:SF1">
    <property type="entry name" value="DNA LIGASE-LIKE PROTEIN"/>
    <property type="match status" value="1"/>
</dbReference>
<feature type="compositionally biased region" description="Basic and acidic residues" evidence="1">
    <location>
        <begin position="130"/>
        <end position="139"/>
    </location>
</feature>
<feature type="compositionally biased region" description="Acidic residues" evidence="1">
    <location>
        <begin position="115"/>
        <end position="129"/>
    </location>
</feature>
<feature type="compositionally biased region" description="Acidic residues" evidence="1">
    <location>
        <begin position="176"/>
        <end position="196"/>
    </location>
</feature>
<gene>
    <name evidence="2" type="ORF">KFL_005310085</name>
</gene>
<keyword evidence="3" id="KW-1185">Reference proteome</keyword>
<feature type="region of interest" description="Disordered" evidence="1">
    <location>
        <begin position="369"/>
        <end position="388"/>
    </location>
</feature>
<feature type="compositionally biased region" description="Basic and acidic residues" evidence="1">
    <location>
        <begin position="315"/>
        <end position="340"/>
    </location>
</feature>
<feature type="compositionally biased region" description="Polar residues" evidence="1">
    <location>
        <begin position="789"/>
        <end position="806"/>
    </location>
</feature>
<dbReference type="PANTHER" id="PTHR36005">
    <property type="entry name" value="DNA LIGASE-LIKE PROTEIN"/>
    <property type="match status" value="1"/>
</dbReference>
<reference evidence="2 3" key="1">
    <citation type="journal article" date="2014" name="Nat. Commun.">
        <title>Klebsormidium flaccidum genome reveals primary factors for plant terrestrial adaptation.</title>
        <authorList>
            <person name="Hori K."/>
            <person name="Maruyama F."/>
            <person name="Fujisawa T."/>
            <person name="Togashi T."/>
            <person name="Yamamoto N."/>
            <person name="Seo M."/>
            <person name="Sato S."/>
            <person name="Yamada T."/>
            <person name="Mori H."/>
            <person name="Tajima N."/>
            <person name="Moriyama T."/>
            <person name="Ikeuchi M."/>
            <person name="Watanabe M."/>
            <person name="Wada H."/>
            <person name="Kobayashi K."/>
            <person name="Saito M."/>
            <person name="Masuda T."/>
            <person name="Sasaki-Sekimoto Y."/>
            <person name="Mashiguchi K."/>
            <person name="Awai K."/>
            <person name="Shimojima M."/>
            <person name="Masuda S."/>
            <person name="Iwai M."/>
            <person name="Nobusawa T."/>
            <person name="Narise T."/>
            <person name="Kondo S."/>
            <person name="Saito H."/>
            <person name="Sato R."/>
            <person name="Murakawa M."/>
            <person name="Ihara Y."/>
            <person name="Oshima-Yamada Y."/>
            <person name="Ohtaka K."/>
            <person name="Satoh M."/>
            <person name="Sonobe K."/>
            <person name="Ishii M."/>
            <person name="Ohtani R."/>
            <person name="Kanamori-Sato M."/>
            <person name="Honoki R."/>
            <person name="Miyazaki D."/>
            <person name="Mochizuki H."/>
            <person name="Umetsu J."/>
            <person name="Higashi K."/>
            <person name="Shibata D."/>
            <person name="Kamiya Y."/>
            <person name="Sato N."/>
            <person name="Nakamura Y."/>
            <person name="Tabata S."/>
            <person name="Ida S."/>
            <person name="Kurokawa K."/>
            <person name="Ohta H."/>
        </authorList>
    </citation>
    <scope>NUCLEOTIDE SEQUENCE [LARGE SCALE GENOMIC DNA]</scope>
    <source>
        <strain evidence="2 3">NIES-2285</strain>
    </source>
</reference>
<dbReference type="OrthoDB" id="1919305at2759"/>
<dbReference type="AlphaFoldDB" id="A0A1Y1ILL1"/>
<evidence type="ECO:0000313" key="2">
    <source>
        <dbReference type="EMBL" id="GAQ89517.1"/>
    </source>
</evidence>
<dbReference type="Proteomes" id="UP000054558">
    <property type="component" value="Unassembled WGS sequence"/>
</dbReference>
<feature type="region of interest" description="Disordered" evidence="1">
    <location>
        <begin position="435"/>
        <end position="590"/>
    </location>
</feature>
<protein>
    <recommendedName>
        <fullName evidence="4">DNA replication checkpoint mediator MRC1 domain-containing protein</fullName>
    </recommendedName>
</protein>
<feature type="compositionally biased region" description="Acidic residues" evidence="1">
    <location>
        <begin position="680"/>
        <end position="708"/>
    </location>
</feature>
<feature type="compositionally biased region" description="Basic and acidic residues" evidence="1">
    <location>
        <begin position="163"/>
        <end position="175"/>
    </location>
</feature>
<proteinExistence type="predicted"/>
<feature type="compositionally biased region" description="Basic and acidic residues" evidence="1">
    <location>
        <begin position="816"/>
        <end position="834"/>
    </location>
</feature>
<feature type="compositionally biased region" description="Pro residues" evidence="1">
    <location>
        <begin position="263"/>
        <end position="274"/>
    </location>
</feature>
<dbReference type="EMBL" id="DF237480">
    <property type="protein sequence ID" value="GAQ89517.1"/>
    <property type="molecule type" value="Genomic_DNA"/>
</dbReference>
<name>A0A1Y1ILL1_KLENI</name>
<feature type="compositionally biased region" description="Acidic residues" evidence="1">
    <location>
        <begin position="62"/>
        <end position="72"/>
    </location>
</feature>
<evidence type="ECO:0000313" key="3">
    <source>
        <dbReference type="Proteomes" id="UP000054558"/>
    </source>
</evidence>
<dbReference type="OMA" id="VDHDKRN"/>
<feature type="compositionally biased region" description="Acidic residues" evidence="1">
    <location>
        <begin position="722"/>
        <end position="736"/>
    </location>
</feature>
<feature type="compositionally biased region" description="Acidic residues" evidence="1">
    <location>
        <begin position="1"/>
        <end position="15"/>
    </location>
</feature>
<feature type="region of interest" description="Disordered" evidence="1">
    <location>
        <begin position="1"/>
        <end position="358"/>
    </location>
</feature>
<feature type="compositionally biased region" description="Acidic residues" evidence="1">
    <location>
        <begin position="505"/>
        <end position="523"/>
    </location>
</feature>
<organism evidence="2 3">
    <name type="scientific">Klebsormidium nitens</name>
    <name type="common">Green alga</name>
    <name type="synonym">Ulothrix nitens</name>
    <dbReference type="NCBI Taxonomy" id="105231"/>
    <lineage>
        <taxon>Eukaryota</taxon>
        <taxon>Viridiplantae</taxon>
        <taxon>Streptophyta</taxon>
        <taxon>Klebsormidiophyceae</taxon>
        <taxon>Klebsormidiales</taxon>
        <taxon>Klebsormidiaceae</taxon>
        <taxon>Klebsormidium</taxon>
    </lineage>
</organism>
<feature type="region of interest" description="Disordered" evidence="1">
    <location>
        <begin position="676"/>
        <end position="736"/>
    </location>
</feature>
<evidence type="ECO:0008006" key="4">
    <source>
        <dbReference type="Google" id="ProtNLM"/>
    </source>
</evidence>
<feature type="compositionally biased region" description="Basic and acidic residues" evidence="1">
    <location>
        <begin position="73"/>
        <end position="87"/>
    </location>
</feature>